<proteinExistence type="predicted"/>
<keyword evidence="1" id="KW-0732">Signal</keyword>
<organism evidence="2 3">
    <name type="scientific">Mesorhabditis belari</name>
    <dbReference type="NCBI Taxonomy" id="2138241"/>
    <lineage>
        <taxon>Eukaryota</taxon>
        <taxon>Metazoa</taxon>
        <taxon>Ecdysozoa</taxon>
        <taxon>Nematoda</taxon>
        <taxon>Chromadorea</taxon>
        <taxon>Rhabditida</taxon>
        <taxon>Rhabditina</taxon>
        <taxon>Rhabditomorpha</taxon>
        <taxon>Rhabditoidea</taxon>
        <taxon>Rhabditidae</taxon>
        <taxon>Mesorhabditinae</taxon>
        <taxon>Mesorhabditis</taxon>
    </lineage>
</organism>
<name>A0AAF3EJA4_9BILA</name>
<evidence type="ECO:0000256" key="1">
    <source>
        <dbReference type="SAM" id="SignalP"/>
    </source>
</evidence>
<dbReference type="WBParaSite" id="MBELARI_LOCUS1411.2">
    <property type="protein sequence ID" value="MBELARI_LOCUS1411.2"/>
    <property type="gene ID" value="MBELARI_LOCUS1411"/>
</dbReference>
<evidence type="ECO:0000313" key="2">
    <source>
        <dbReference type="Proteomes" id="UP000887575"/>
    </source>
</evidence>
<reference evidence="3" key="1">
    <citation type="submission" date="2024-02" db="UniProtKB">
        <authorList>
            <consortium name="WormBaseParasite"/>
        </authorList>
    </citation>
    <scope>IDENTIFICATION</scope>
</reference>
<dbReference type="AlphaFoldDB" id="A0AAF3EJA4"/>
<keyword evidence="2" id="KW-1185">Reference proteome</keyword>
<feature type="chain" id="PRO_5042168365" evidence="1">
    <location>
        <begin position="21"/>
        <end position="631"/>
    </location>
</feature>
<dbReference type="Proteomes" id="UP000887575">
    <property type="component" value="Unassembled WGS sequence"/>
</dbReference>
<sequence>MQEISRLLLFLLFLFTTGYSLKCWLDVSSKPFHSVNGVQEACQCGESCIIFYTAGFYYWECACEVPEEGPQIDFCPTNEIFDDTNSPTTSATTKLKCWSDENNKPHHSIFNAQVECDCGDSCITAHTGVPVYLFVGVTRTISRITPTWQKQLNVNVESIASWDILRKKGSLCTHGIVLVICILEGMRFARRMIFLMNITDLTPSDSSTQSSIVTCWLDENDQPYHSDEAFQYDCVCGDSCITGHVTTMSLDVYVWGCACVYDNINNTYVDLCPLNDLFEEHVCCVGDLCNAVNWTEPTNKPSTTLNPNVTTICWLDTNSEPFHTDLAIEVECLCGDSCFMGHIDLLEFFDEYVWDCGCDRLGVTLCPSNDIFDETRCCQGALCNAGNWSDSTTTTTTTTMTTPTTISTIVTTSSVSTTVKCWLDESSKPYHSSFAKQVVCDCGDSCITAYAQEGRSRLYVWGCGCEIISDEVNLCPTNDLYDDYVCCKGDLCNGNWTEPTTIATSTPKTTMSITTSAASTLKCWSDESLHPYHSASNSQVTCDCGDSCITAFWTQQLGELIYIVTITCVFDVTDQPFHSNSVSQINCTCGDSCFMGYFNYTPESRNVYDWTCGCDAVAGNLCPTNDIFDEY</sequence>
<protein>
    <submittedName>
        <fullName evidence="3">Uncharacterized protein</fullName>
    </submittedName>
</protein>
<feature type="signal peptide" evidence="1">
    <location>
        <begin position="1"/>
        <end position="20"/>
    </location>
</feature>
<accession>A0AAF3EJA4</accession>
<evidence type="ECO:0000313" key="3">
    <source>
        <dbReference type="WBParaSite" id="MBELARI_LOCUS1411.2"/>
    </source>
</evidence>